<dbReference type="InterPro" id="IPR044684">
    <property type="entry name" value="STR17/STR18/HARC1-like"/>
</dbReference>
<reference evidence="2" key="1">
    <citation type="submission" date="2023-05" db="EMBL/GenBank/DDBJ databases">
        <authorList>
            <person name="Huff M."/>
        </authorList>
    </citation>
    <scope>NUCLEOTIDE SEQUENCE</scope>
</reference>
<dbReference type="Gene3D" id="3.40.250.10">
    <property type="entry name" value="Rhodanese-like domain"/>
    <property type="match status" value="1"/>
</dbReference>
<evidence type="ECO:0000259" key="1">
    <source>
        <dbReference type="PROSITE" id="PS50206"/>
    </source>
</evidence>
<dbReference type="AlphaFoldDB" id="A0AAD1ZZS3"/>
<dbReference type="PANTHER" id="PTHR44542:SF14">
    <property type="entry name" value="PROTEIN HIGH ARSENIC CONTENT 1, MITOCHONDRIAL-RELATED"/>
    <property type="match status" value="1"/>
</dbReference>
<accession>A0AAD1ZZS3</accession>
<dbReference type="Pfam" id="PF00581">
    <property type="entry name" value="Rhodanese"/>
    <property type="match status" value="1"/>
</dbReference>
<dbReference type="InterPro" id="IPR001763">
    <property type="entry name" value="Rhodanese-like_dom"/>
</dbReference>
<sequence length="135" mass="15211">MDTTKSIEDVVNVDVEAAKELLGLGHRYLDVRTNEEFNKSHIDKAVNVPYMFLTQEGRVKNEEFLSQVSTVYQQEDPLIVGCNSGGRASRACVDLLNAGFKNVKNLKDGYSAWLDDEFKGDKSVEQFKTACKFRP</sequence>
<evidence type="ECO:0000313" key="2">
    <source>
        <dbReference type="EMBL" id="CAI9778889.1"/>
    </source>
</evidence>
<dbReference type="SUPFAM" id="SSF52821">
    <property type="entry name" value="Rhodanese/Cell cycle control phosphatase"/>
    <property type="match status" value="1"/>
</dbReference>
<proteinExistence type="predicted"/>
<gene>
    <name evidence="2" type="ORF">FPE_LOCUS26319</name>
</gene>
<dbReference type="PROSITE" id="PS50206">
    <property type="entry name" value="RHODANESE_3"/>
    <property type="match status" value="1"/>
</dbReference>
<dbReference type="GO" id="GO:0003824">
    <property type="term" value="F:catalytic activity"/>
    <property type="evidence" value="ECO:0007669"/>
    <property type="project" value="InterPro"/>
</dbReference>
<feature type="domain" description="Rhodanese" evidence="1">
    <location>
        <begin position="25"/>
        <end position="122"/>
    </location>
</feature>
<evidence type="ECO:0000313" key="3">
    <source>
        <dbReference type="Proteomes" id="UP000834106"/>
    </source>
</evidence>
<name>A0AAD1ZZS3_9LAMI</name>
<dbReference type="Proteomes" id="UP000834106">
    <property type="component" value="Chromosome 16"/>
</dbReference>
<organism evidence="2 3">
    <name type="scientific">Fraxinus pennsylvanica</name>
    <dbReference type="NCBI Taxonomy" id="56036"/>
    <lineage>
        <taxon>Eukaryota</taxon>
        <taxon>Viridiplantae</taxon>
        <taxon>Streptophyta</taxon>
        <taxon>Embryophyta</taxon>
        <taxon>Tracheophyta</taxon>
        <taxon>Spermatophyta</taxon>
        <taxon>Magnoliopsida</taxon>
        <taxon>eudicotyledons</taxon>
        <taxon>Gunneridae</taxon>
        <taxon>Pentapetalae</taxon>
        <taxon>asterids</taxon>
        <taxon>lamiids</taxon>
        <taxon>Lamiales</taxon>
        <taxon>Oleaceae</taxon>
        <taxon>Oleeae</taxon>
        <taxon>Fraxinus</taxon>
    </lineage>
</organism>
<dbReference type="CDD" id="cd00158">
    <property type="entry name" value="RHOD"/>
    <property type="match status" value="1"/>
</dbReference>
<dbReference type="PANTHER" id="PTHR44542">
    <property type="entry name" value="THIOSULFATE SULFURTRANSFERASE 18"/>
    <property type="match status" value="1"/>
</dbReference>
<protein>
    <recommendedName>
        <fullName evidence="1">Rhodanese domain-containing protein</fullName>
    </recommendedName>
</protein>
<dbReference type="EMBL" id="OU503051">
    <property type="protein sequence ID" value="CAI9778889.1"/>
    <property type="molecule type" value="Genomic_DNA"/>
</dbReference>
<dbReference type="SMART" id="SM00450">
    <property type="entry name" value="RHOD"/>
    <property type="match status" value="1"/>
</dbReference>
<keyword evidence="3" id="KW-1185">Reference proteome</keyword>
<dbReference type="InterPro" id="IPR036873">
    <property type="entry name" value="Rhodanese-like_dom_sf"/>
</dbReference>